<dbReference type="Proteomes" id="UP001190700">
    <property type="component" value="Unassembled WGS sequence"/>
</dbReference>
<dbReference type="EMBL" id="LGRX02020985">
    <property type="protein sequence ID" value="KAK3257122.1"/>
    <property type="molecule type" value="Genomic_DNA"/>
</dbReference>
<evidence type="ECO:0000313" key="3">
    <source>
        <dbReference type="Proteomes" id="UP001190700"/>
    </source>
</evidence>
<proteinExistence type="predicted"/>
<evidence type="ECO:0000313" key="2">
    <source>
        <dbReference type="EMBL" id="KAK3257122.1"/>
    </source>
</evidence>
<comment type="caution">
    <text evidence="2">The sequence shown here is derived from an EMBL/GenBank/DDBJ whole genome shotgun (WGS) entry which is preliminary data.</text>
</comment>
<evidence type="ECO:0000256" key="1">
    <source>
        <dbReference type="SAM" id="MobiDB-lite"/>
    </source>
</evidence>
<reference evidence="2 3" key="1">
    <citation type="journal article" date="2015" name="Genome Biol. Evol.">
        <title>Comparative Genomics of a Bacterivorous Green Alga Reveals Evolutionary Causalities and Consequences of Phago-Mixotrophic Mode of Nutrition.</title>
        <authorList>
            <person name="Burns J.A."/>
            <person name="Paasch A."/>
            <person name="Narechania A."/>
            <person name="Kim E."/>
        </authorList>
    </citation>
    <scope>NUCLEOTIDE SEQUENCE [LARGE SCALE GENOMIC DNA]</scope>
    <source>
        <strain evidence="2 3">PLY_AMNH</strain>
    </source>
</reference>
<organism evidence="2 3">
    <name type="scientific">Cymbomonas tetramitiformis</name>
    <dbReference type="NCBI Taxonomy" id="36881"/>
    <lineage>
        <taxon>Eukaryota</taxon>
        <taxon>Viridiplantae</taxon>
        <taxon>Chlorophyta</taxon>
        <taxon>Pyramimonadophyceae</taxon>
        <taxon>Pyramimonadales</taxon>
        <taxon>Pyramimonadaceae</taxon>
        <taxon>Cymbomonas</taxon>
    </lineage>
</organism>
<keyword evidence="3" id="KW-1185">Reference proteome</keyword>
<sequence>MLSAGTLSILAGTPAEPGSPSAGEVLLEQGLLFGRLEEEAAFFHLLTSPPVDHLRRAVSSRRMHAGPAGETYPAVRCGR</sequence>
<name>A0AAE0FCA1_9CHLO</name>
<accession>A0AAE0FCA1</accession>
<dbReference type="AlphaFoldDB" id="A0AAE0FCA1"/>
<feature type="region of interest" description="Disordered" evidence="1">
    <location>
        <begin position="1"/>
        <end position="22"/>
    </location>
</feature>
<gene>
    <name evidence="2" type="ORF">CYMTET_33780</name>
</gene>
<protein>
    <submittedName>
        <fullName evidence="2">Uncharacterized protein</fullName>
    </submittedName>
</protein>